<dbReference type="GO" id="GO:0003676">
    <property type="term" value="F:nucleic acid binding"/>
    <property type="evidence" value="ECO:0007669"/>
    <property type="project" value="InterPro"/>
</dbReference>
<evidence type="ECO:0000256" key="1">
    <source>
        <dbReference type="ARBA" id="ARBA00006738"/>
    </source>
</evidence>
<sequence length="135" mass="14952">MNRGIGSGTKTAPGKAPKRTTAQLGRQGEDMAAAHLEQQGFVVLSRNWRCPQGELDIVATDGDRVVICEVKTRAGPGWGKPVEVLTEAQRRRIRHATMAWLSTFRVPWCDLRFDLVGVTWPPDGPVRLHHLEGAF</sequence>
<dbReference type="Proteomes" id="UP000184501">
    <property type="component" value="Unassembled WGS sequence"/>
</dbReference>
<accession>A0A1M5GYW5</accession>
<protein>
    <recommendedName>
        <fullName evidence="2">UPF0102 protein SAMN05444320_106321</fullName>
    </recommendedName>
</protein>
<reference evidence="4 5" key="1">
    <citation type="submission" date="2016-11" db="EMBL/GenBank/DDBJ databases">
        <authorList>
            <person name="Jaros S."/>
            <person name="Januszkiewicz K."/>
            <person name="Wedrychowicz H."/>
        </authorList>
    </citation>
    <scope>NUCLEOTIDE SEQUENCE [LARGE SCALE GENOMIC DNA]</scope>
    <source>
        <strain evidence="4 5">DSM 44523</strain>
    </source>
</reference>
<dbReference type="GO" id="GO:0004519">
    <property type="term" value="F:endonuclease activity"/>
    <property type="evidence" value="ECO:0007669"/>
    <property type="project" value="UniProtKB-KW"/>
</dbReference>
<gene>
    <name evidence="4" type="ORF">SAMN05444320_106321</name>
</gene>
<keyword evidence="4" id="KW-0378">Hydrolase</keyword>
<dbReference type="STRING" id="2017.SAMN05444320_106321"/>
<dbReference type="NCBIfam" id="NF009154">
    <property type="entry name" value="PRK12497.3-3"/>
    <property type="match status" value="1"/>
</dbReference>
<keyword evidence="4" id="KW-0255">Endonuclease</keyword>
<name>A0A1M5GYW5_STRHI</name>
<dbReference type="InterPro" id="IPR011856">
    <property type="entry name" value="tRNA_endonuc-like_dom_sf"/>
</dbReference>
<comment type="similarity">
    <text evidence="1 2">Belongs to the UPF0102 family.</text>
</comment>
<feature type="region of interest" description="Disordered" evidence="3">
    <location>
        <begin position="1"/>
        <end position="25"/>
    </location>
</feature>
<proteinExistence type="inferred from homology"/>
<dbReference type="AlphaFoldDB" id="A0A1M5GYW5"/>
<organism evidence="4 5">
    <name type="scientific">Streptoalloteichus hindustanus</name>
    <dbReference type="NCBI Taxonomy" id="2017"/>
    <lineage>
        <taxon>Bacteria</taxon>
        <taxon>Bacillati</taxon>
        <taxon>Actinomycetota</taxon>
        <taxon>Actinomycetes</taxon>
        <taxon>Pseudonocardiales</taxon>
        <taxon>Pseudonocardiaceae</taxon>
        <taxon>Streptoalloteichus</taxon>
    </lineage>
</organism>
<dbReference type="InterPro" id="IPR003509">
    <property type="entry name" value="UPF0102_YraN-like"/>
</dbReference>
<dbReference type="PANTHER" id="PTHR34039">
    <property type="entry name" value="UPF0102 PROTEIN YRAN"/>
    <property type="match status" value="1"/>
</dbReference>
<dbReference type="RefSeq" id="WP_083959867.1">
    <property type="nucleotide sequence ID" value="NZ_FQVN01000006.1"/>
</dbReference>
<evidence type="ECO:0000256" key="3">
    <source>
        <dbReference type="SAM" id="MobiDB-lite"/>
    </source>
</evidence>
<keyword evidence="4" id="KW-0540">Nuclease</keyword>
<dbReference type="NCBIfam" id="NF009150">
    <property type="entry name" value="PRK12497.1-3"/>
    <property type="match status" value="1"/>
</dbReference>
<dbReference type="SUPFAM" id="SSF52980">
    <property type="entry name" value="Restriction endonuclease-like"/>
    <property type="match status" value="1"/>
</dbReference>
<keyword evidence="5" id="KW-1185">Reference proteome</keyword>
<evidence type="ECO:0000313" key="5">
    <source>
        <dbReference type="Proteomes" id="UP000184501"/>
    </source>
</evidence>
<dbReference type="HAMAP" id="MF_00048">
    <property type="entry name" value="UPF0102"/>
    <property type="match status" value="1"/>
</dbReference>
<dbReference type="Pfam" id="PF02021">
    <property type="entry name" value="UPF0102"/>
    <property type="match status" value="1"/>
</dbReference>
<evidence type="ECO:0000313" key="4">
    <source>
        <dbReference type="EMBL" id="SHG08815.1"/>
    </source>
</evidence>
<dbReference type="Gene3D" id="3.40.1350.10">
    <property type="match status" value="1"/>
</dbReference>
<dbReference type="InterPro" id="IPR011335">
    <property type="entry name" value="Restrct_endonuc-II-like"/>
</dbReference>
<dbReference type="CDD" id="cd20736">
    <property type="entry name" value="PoNe_Nuclease"/>
    <property type="match status" value="1"/>
</dbReference>
<dbReference type="EMBL" id="FQVN01000006">
    <property type="protein sequence ID" value="SHG08815.1"/>
    <property type="molecule type" value="Genomic_DNA"/>
</dbReference>
<evidence type="ECO:0000256" key="2">
    <source>
        <dbReference type="HAMAP-Rule" id="MF_00048"/>
    </source>
</evidence>
<dbReference type="PANTHER" id="PTHR34039:SF1">
    <property type="entry name" value="UPF0102 PROTEIN YRAN"/>
    <property type="match status" value="1"/>
</dbReference>